<reference evidence="2" key="1">
    <citation type="submission" date="2023-01" db="EMBL/GenBank/DDBJ databases">
        <title>Human gut microbiome strain richness.</title>
        <authorList>
            <person name="Chen-Liaw A."/>
        </authorList>
    </citation>
    <scope>NUCLEOTIDE SEQUENCE</scope>
    <source>
        <strain evidence="2">D59st1_B8_D59t2_181005</strain>
    </source>
</reference>
<evidence type="ECO:0000313" key="3">
    <source>
        <dbReference type="Proteomes" id="UP001211421"/>
    </source>
</evidence>
<sequence length="132" mass="14968">MKKAPATGQGLGRTGMNNMNIDFNFKYPVKKERVIYTVTSILKDEIRLFGKSIISAILVCVCFENGWILPQEHCGNDDFMIVMFSIFCFMQCAILINIFSKKYTYEGNIIAKFHNGEITYSGKTKIGGNEDE</sequence>
<keyword evidence="1" id="KW-1133">Transmembrane helix</keyword>
<keyword evidence="1" id="KW-0812">Transmembrane</keyword>
<dbReference type="EMBL" id="JAQMLS010000001">
    <property type="protein sequence ID" value="MDB8740718.1"/>
    <property type="molecule type" value="Genomic_DNA"/>
</dbReference>
<comment type="caution">
    <text evidence="2">The sequence shown here is derived from an EMBL/GenBank/DDBJ whole genome shotgun (WGS) entry which is preliminary data.</text>
</comment>
<gene>
    <name evidence="2" type="ORF">PNV70_01390</name>
</gene>
<protein>
    <submittedName>
        <fullName evidence="2">Uncharacterized protein</fullName>
    </submittedName>
</protein>
<dbReference type="Proteomes" id="UP001211421">
    <property type="component" value="Unassembled WGS sequence"/>
</dbReference>
<feature type="transmembrane region" description="Helical" evidence="1">
    <location>
        <begin position="48"/>
        <end position="67"/>
    </location>
</feature>
<accession>A0AAW6DT78</accession>
<name>A0AAW6DT78_9FIRM</name>
<proteinExistence type="predicted"/>
<keyword evidence="1" id="KW-0472">Membrane</keyword>
<feature type="transmembrane region" description="Helical" evidence="1">
    <location>
        <begin position="79"/>
        <end position="99"/>
    </location>
</feature>
<evidence type="ECO:0000256" key="1">
    <source>
        <dbReference type="SAM" id="Phobius"/>
    </source>
</evidence>
<evidence type="ECO:0000313" key="2">
    <source>
        <dbReference type="EMBL" id="MDB8740718.1"/>
    </source>
</evidence>
<organism evidence="2 3">
    <name type="scientific">Ruminococcus bicirculans</name>
    <name type="common">ex Wegman et al. 2014</name>
    <dbReference type="NCBI Taxonomy" id="1160721"/>
    <lineage>
        <taxon>Bacteria</taxon>
        <taxon>Bacillati</taxon>
        <taxon>Bacillota</taxon>
        <taxon>Clostridia</taxon>
        <taxon>Eubacteriales</taxon>
        <taxon>Oscillospiraceae</taxon>
        <taxon>Ruminococcus</taxon>
    </lineage>
</organism>
<dbReference type="AlphaFoldDB" id="A0AAW6DT78"/>